<keyword evidence="2" id="KW-1185">Reference proteome</keyword>
<gene>
    <name evidence="1" type="primary">g5083</name>
    <name evidence="1" type="ORF">NpPPO83_00005083</name>
</gene>
<evidence type="ECO:0000313" key="2">
    <source>
        <dbReference type="Proteomes" id="UP001165186"/>
    </source>
</evidence>
<reference evidence="1" key="1">
    <citation type="submission" date="2024-09" db="EMBL/GenBank/DDBJ databases">
        <title>Draft Genome Sequences of Neofusicoccum parvum.</title>
        <authorList>
            <person name="Ashida A."/>
            <person name="Camagna M."/>
            <person name="Tanaka A."/>
            <person name="Takemoto D."/>
        </authorList>
    </citation>
    <scope>NUCLEOTIDE SEQUENCE</scope>
    <source>
        <strain evidence="1">PPO83</strain>
    </source>
</reference>
<proteinExistence type="predicted"/>
<sequence>MALRISLDSDQTLYLSGDVVEGRVQYESLTARSVGRIEIKFWGRLKSTIVEKNPLTGIYNQYRDRVCLFEESQILLSDDTTVLDPGKHDWPFSFTFPTSTAPRKLEQWGAGPTIAQFPEQVLPPSLHLNARTKGLVSGHYSIVSYALVASIQFKDDGPQEKDASLLLNFIPASSHAPPESEHQDQTTHEARGFDLLPEHARPQPTSRSLAGLSKKPTLRLRITTSHPVYLSPTEPWKLCVKLDVLPARPNDVPVPTPPPFLLRSVDARVKCKTAVAITRTVEHSRSHGATAAELKLFNLGAVVPGEEKEVGMGKLEYIPATVNLSSVSRQYRMRVDAVVETADRAHVFKVKSDAPVIVEPLPMQARNDAQAMEMVRAGVAEAVLEDVGTVLEVGLGIFGLVTS</sequence>
<comment type="caution">
    <text evidence="1">The sequence shown here is derived from an EMBL/GenBank/DDBJ whole genome shotgun (WGS) entry which is preliminary data.</text>
</comment>
<dbReference type="EMBL" id="BSXG01000202">
    <property type="protein sequence ID" value="GME53359.1"/>
    <property type="molecule type" value="Genomic_DNA"/>
</dbReference>
<protein>
    <submittedName>
        <fullName evidence="1">Uncharacterized protein</fullName>
    </submittedName>
</protein>
<evidence type="ECO:0000313" key="1">
    <source>
        <dbReference type="EMBL" id="GME53359.1"/>
    </source>
</evidence>
<accession>A0ACB5SS05</accession>
<name>A0ACB5SS05_9PEZI</name>
<organism evidence="1 2">
    <name type="scientific">Neofusicoccum parvum</name>
    <dbReference type="NCBI Taxonomy" id="310453"/>
    <lineage>
        <taxon>Eukaryota</taxon>
        <taxon>Fungi</taxon>
        <taxon>Dikarya</taxon>
        <taxon>Ascomycota</taxon>
        <taxon>Pezizomycotina</taxon>
        <taxon>Dothideomycetes</taxon>
        <taxon>Dothideomycetes incertae sedis</taxon>
        <taxon>Botryosphaeriales</taxon>
        <taxon>Botryosphaeriaceae</taxon>
        <taxon>Neofusicoccum</taxon>
    </lineage>
</organism>
<dbReference type="Proteomes" id="UP001165186">
    <property type="component" value="Unassembled WGS sequence"/>
</dbReference>